<sequence>MEEIKLFKELGLDGHLHVAAYVLLFSFIVKTLYTNHIQQFLSDITGLISRIMGRVREAMSPSLYDILPERGKRFCDFIEVLWSYIVTVVAAIYFVIFVMLSKYIDWSTFNFEKGVLYFGTLIVFLSLVFASMASGNRAIQSFRGV</sequence>
<organism evidence="2 3">
    <name type="scientific">Marinomonas spartinae</name>
    <dbReference type="NCBI Taxonomy" id="1792290"/>
    <lineage>
        <taxon>Bacteria</taxon>
        <taxon>Pseudomonadati</taxon>
        <taxon>Pseudomonadota</taxon>
        <taxon>Gammaproteobacteria</taxon>
        <taxon>Oceanospirillales</taxon>
        <taxon>Oceanospirillaceae</taxon>
        <taxon>Marinomonas</taxon>
    </lineage>
</organism>
<dbReference type="AlphaFoldDB" id="A0A1A8TVJ9"/>
<keyword evidence="1" id="KW-0472">Membrane</keyword>
<protein>
    <submittedName>
        <fullName evidence="2">Uncharacterized protein</fullName>
    </submittedName>
</protein>
<keyword evidence="1" id="KW-0812">Transmembrane</keyword>
<evidence type="ECO:0000313" key="3">
    <source>
        <dbReference type="Proteomes" id="UP000092544"/>
    </source>
</evidence>
<reference evidence="2 3" key="1">
    <citation type="submission" date="2016-06" db="EMBL/GenBank/DDBJ databases">
        <authorList>
            <person name="Kjaerup R.B."/>
            <person name="Dalgaard T.S."/>
            <person name="Juul-Madsen H.R."/>
        </authorList>
    </citation>
    <scope>NUCLEOTIDE SEQUENCE [LARGE SCALE GENOMIC DNA]</scope>
    <source>
        <strain evidence="2 3">CECT 8886</strain>
    </source>
</reference>
<dbReference type="Proteomes" id="UP000092544">
    <property type="component" value="Unassembled WGS sequence"/>
</dbReference>
<gene>
    <name evidence="2" type="ORF">MSP8886_04275</name>
</gene>
<dbReference type="RefSeq" id="WP_067020915.1">
    <property type="nucleotide sequence ID" value="NZ_FLOB01000022.1"/>
</dbReference>
<evidence type="ECO:0000256" key="1">
    <source>
        <dbReference type="SAM" id="Phobius"/>
    </source>
</evidence>
<accession>A0A1A8TVJ9</accession>
<dbReference type="EMBL" id="FLOB01000022">
    <property type="protein sequence ID" value="SBS37819.1"/>
    <property type="molecule type" value="Genomic_DNA"/>
</dbReference>
<feature type="transmembrane region" description="Helical" evidence="1">
    <location>
        <begin position="15"/>
        <end position="33"/>
    </location>
</feature>
<keyword evidence="1" id="KW-1133">Transmembrane helix</keyword>
<keyword evidence="3" id="KW-1185">Reference proteome</keyword>
<name>A0A1A8TVJ9_9GAMM</name>
<feature type="transmembrane region" description="Helical" evidence="1">
    <location>
        <begin position="115"/>
        <end position="133"/>
    </location>
</feature>
<evidence type="ECO:0000313" key="2">
    <source>
        <dbReference type="EMBL" id="SBS37819.1"/>
    </source>
</evidence>
<feature type="transmembrane region" description="Helical" evidence="1">
    <location>
        <begin position="80"/>
        <end position="103"/>
    </location>
</feature>
<proteinExistence type="predicted"/>
<dbReference type="OrthoDB" id="5872040at2"/>